<dbReference type="GO" id="GO:0005829">
    <property type="term" value="C:cytosol"/>
    <property type="evidence" value="ECO:0007669"/>
    <property type="project" value="TreeGrafter"/>
</dbReference>
<dbReference type="Gene3D" id="3.20.140.10">
    <property type="entry name" value="nicotinate phosphoribosyltransferase"/>
    <property type="match status" value="1"/>
</dbReference>
<dbReference type="UniPathway" id="UPA00253">
    <property type="reaction ID" value="UER00457"/>
</dbReference>
<evidence type="ECO:0000256" key="4">
    <source>
        <dbReference type="ARBA" id="ARBA00022553"/>
    </source>
</evidence>
<dbReference type="EMBL" id="RRYP01005578">
    <property type="protein sequence ID" value="TNV81911.1"/>
    <property type="molecule type" value="Genomic_DNA"/>
</dbReference>
<dbReference type="OrthoDB" id="193380at2759"/>
<evidence type="ECO:0000256" key="5">
    <source>
        <dbReference type="ARBA" id="ARBA00022598"/>
    </source>
</evidence>
<feature type="domain" description="Nicotinate phosphoribosyltransferase N-terminal" evidence="8">
    <location>
        <begin position="74"/>
        <end position="200"/>
    </location>
</feature>
<organism evidence="9 10">
    <name type="scientific">Halteria grandinella</name>
    <dbReference type="NCBI Taxonomy" id="5974"/>
    <lineage>
        <taxon>Eukaryota</taxon>
        <taxon>Sar</taxon>
        <taxon>Alveolata</taxon>
        <taxon>Ciliophora</taxon>
        <taxon>Intramacronucleata</taxon>
        <taxon>Spirotrichea</taxon>
        <taxon>Stichotrichia</taxon>
        <taxon>Sporadotrichida</taxon>
        <taxon>Halteriidae</taxon>
        <taxon>Halteria</taxon>
    </lineage>
</organism>
<dbReference type="PANTHER" id="PTHR11098">
    <property type="entry name" value="NICOTINATE PHOSPHORIBOSYLTRANSFERASE"/>
    <property type="match status" value="1"/>
</dbReference>
<sequence>MKCLNQKNIFNHGSKLTIRLNYFNVSYNLLLVFNQKLTYNNIITKLAQEAYLTNQEKDLNRMVESKHPDWVTPLLTDHYQLTMTYAYWKNKRQDDHAVFEAFFRKNPFKGKFTIFAGIEEVLQFVAGFKFREEHISYLKGQIPQAPQEFFDWMAQLDCSKVKVYGIRDGRLVFPREPLVRLEGPLPVLQLLETPILNLINFASLVCTNGARMKWTAGEKVKCVEFGLRRAQGLGWL</sequence>
<dbReference type="Pfam" id="PF17767">
    <property type="entry name" value="NAPRTase_N"/>
    <property type="match status" value="1"/>
</dbReference>
<comment type="catalytic activity">
    <reaction evidence="7">
        <text>5-phospho-alpha-D-ribose 1-diphosphate + nicotinate + ATP + H2O = nicotinate beta-D-ribonucleotide + ADP + phosphate + diphosphate</text>
        <dbReference type="Rhea" id="RHEA:36163"/>
        <dbReference type="ChEBI" id="CHEBI:15377"/>
        <dbReference type="ChEBI" id="CHEBI:30616"/>
        <dbReference type="ChEBI" id="CHEBI:32544"/>
        <dbReference type="ChEBI" id="CHEBI:33019"/>
        <dbReference type="ChEBI" id="CHEBI:43474"/>
        <dbReference type="ChEBI" id="CHEBI:57502"/>
        <dbReference type="ChEBI" id="CHEBI:58017"/>
        <dbReference type="ChEBI" id="CHEBI:456216"/>
        <dbReference type="EC" id="6.3.4.21"/>
    </reaction>
</comment>
<protein>
    <recommendedName>
        <fullName evidence="3">nicotinate phosphoribosyltransferase</fullName>
        <ecNumber evidence="3">6.3.4.21</ecNumber>
    </recommendedName>
</protein>
<dbReference type="InterPro" id="IPR007229">
    <property type="entry name" value="Nic_PRibTrfase-Fam"/>
</dbReference>
<dbReference type="EC" id="6.3.4.21" evidence="3"/>
<evidence type="ECO:0000256" key="1">
    <source>
        <dbReference type="ARBA" id="ARBA00004952"/>
    </source>
</evidence>
<keyword evidence="5" id="KW-0436">Ligase</keyword>
<evidence type="ECO:0000256" key="3">
    <source>
        <dbReference type="ARBA" id="ARBA00013236"/>
    </source>
</evidence>
<dbReference type="InterPro" id="IPR036068">
    <property type="entry name" value="Nicotinate_pribotase-like_C"/>
</dbReference>
<dbReference type="Proteomes" id="UP000785679">
    <property type="component" value="Unassembled WGS sequence"/>
</dbReference>
<evidence type="ECO:0000256" key="6">
    <source>
        <dbReference type="ARBA" id="ARBA00022642"/>
    </source>
</evidence>
<evidence type="ECO:0000313" key="10">
    <source>
        <dbReference type="Proteomes" id="UP000785679"/>
    </source>
</evidence>
<reference evidence="9" key="1">
    <citation type="submission" date="2019-06" db="EMBL/GenBank/DDBJ databases">
        <authorList>
            <person name="Zheng W."/>
        </authorList>
    </citation>
    <scope>NUCLEOTIDE SEQUENCE</scope>
    <source>
        <strain evidence="9">QDHG01</strain>
    </source>
</reference>
<comment type="caution">
    <text evidence="9">The sequence shown here is derived from an EMBL/GenBank/DDBJ whole genome shotgun (WGS) entry which is preliminary data.</text>
</comment>
<evidence type="ECO:0000256" key="2">
    <source>
        <dbReference type="ARBA" id="ARBA00010897"/>
    </source>
</evidence>
<dbReference type="AlphaFoldDB" id="A0A8J8NXA8"/>
<evidence type="ECO:0000256" key="7">
    <source>
        <dbReference type="ARBA" id="ARBA00048668"/>
    </source>
</evidence>
<dbReference type="PANTHER" id="PTHR11098:SF1">
    <property type="entry name" value="NICOTINATE PHOSPHORIBOSYLTRANSFERASE"/>
    <property type="match status" value="1"/>
</dbReference>
<accession>A0A8J8NXA8</accession>
<keyword evidence="10" id="KW-1185">Reference proteome</keyword>
<name>A0A8J8NXA8_HALGN</name>
<keyword evidence="4" id="KW-0597">Phosphoprotein</keyword>
<comment type="pathway">
    <text evidence="1">Cofactor biosynthesis; NAD(+) biosynthesis; nicotinate D-ribonucleotide from nicotinate: step 1/1.</text>
</comment>
<proteinExistence type="inferred from homology"/>
<comment type="similarity">
    <text evidence="2">Belongs to the NAPRTase family.</text>
</comment>
<gene>
    <name evidence="9" type="ORF">FGO68_gene6810</name>
</gene>
<dbReference type="InterPro" id="IPR040727">
    <property type="entry name" value="NAPRTase_N"/>
</dbReference>
<dbReference type="GO" id="GO:0004516">
    <property type="term" value="F:nicotinate phosphoribosyltransferase activity"/>
    <property type="evidence" value="ECO:0007669"/>
    <property type="project" value="UniProtKB-EC"/>
</dbReference>
<evidence type="ECO:0000259" key="8">
    <source>
        <dbReference type="Pfam" id="PF17767"/>
    </source>
</evidence>
<dbReference type="SUPFAM" id="SSF51690">
    <property type="entry name" value="Nicotinate/Quinolinate PRTase C-terminal domain-like"/>
    <property type="match status" value="1"/>
</dbReference>
<keyword evidence="6" id="KW-0662">Pyridine nucleotide biosynthesis</keyword>
<evidence type="ECO:0000313" key="9">
    <source>
        <dbReference type="EMBL" id="TNV81911.1"/>
    </source>
</evidence>
<dbReference type="GO" id="GO:0034355">
    <property type="term" value="P:NAD+ biosynthetic process via the salvage pathway"/>
    <property type="evidence" value="ECO:0007669"/>
    <property type="project" value="TreeGrafter"/>
</dbReference>
<dbReference type="SUPFAM" id="SSF54675">
    <property type="entry name" value="Nicotinate/Quinolinate PRTase N-terminal domain-like"/>
    <property type="match status" value="1"/>
</dbReference>